<keyword evidence="3" id="KW-0064">Aspartyl protease</keyword>
<evidence type="ECO:0000256" key="4">
    <source>
        <dbReference type="ARBA" id="ARBA00022801"/>
    </source>
</evidence>
<reference evidence="5" key="1">
    <citation type="submission" date="2021-03" db="EMBL/GenBank/DDBJ databases">
        <title>Taxonomic study of Clostridium polyendosporum from meadow-gley soil under rice.</title>
        <authorList>
            <person name="Kobayashi H."/>
            <person name="Tanizawa Y."/>
            <person name="Yagura M."/>
        </authorList>
    </citation>
    <scope>NUCLEOTIDE SEQUENCE</scope>
    <source>
        <strain evidence="5">JCM 30710</strain>
    </source>
</reference>
<dbReference type="Pfam" id="PF01750">
    <property type="entry name" value="HycI"/>
    <property type="match status" value="1"/>
</dbReference>
<dbReference type="GO" id="GO:0016485">
    <property type="term" value="P:protein processing"/>
    <property type="evidence" value="ECO:0007669"/>
    <property type="project" value="TreeGrafter"/>
</dbReference>
<name>A0A919S0J3_9CLOT</name>
<dbReference type="InterPro" id="IPR023430">
    <property type="entry name" value="Pept_HybD-like_dom_sf"/>
</dbReference>
<gene>
    <name evidence="5" type="ORF">CPJCM30710_17190</name>
</gene>
<dbReference type="SUPFAM" id="SSF53163">
    <property type="entry name" value="HybD-like"/>
    <property type="match status" value="1"/>
</dbReference>
<dbReference type="PANTHER" id="PTHR30302">
    <property type="entry name" value="HYDROGENASE 1 MATURATION PROTEASE"/>
    <property type="match status" value="1"/>
</dbReference>
<proteinExistence type="inferred from homology"/>
<dbReference type="RefSeq" id="WP_212903766.1">
    <property type="nucleotide sequence ID" value="NZ_BOPZ01000012.1"/>
</dbReference>
<keyword evidence="2" id="KW-0645">Protease</keyword>
<comment type="caution">
    <text evidence="5">The sequence shown here is derived from an EMBL/GenBank/DDBJ whole genome shotgun (WGS) entry which is preliminary data.</text>
</comment>
<dbReference type="AlphaFoldDB" id="A0A919S0J3"/>
<dbReference type="GO" id="GO:0004190">
    <property type="term" value="F:aspartic-type endopeptidase activity"/>
    <property type="evidence" value="ECO:0007669"/>
    <property type="project" value="UniProtKB-KW"/>
</dbReference>
<dbReference type="NCBIfam" id="TIGR00072">
    <property type="entry name" value="hydrog_prot"/>
    <property type="match status" value="1"/>
</dbReference>
<dbReference type="EMBL" id="BOPZ01000012">
    <property type="protein sequence ID" value="GIM29053.1"/>
    <property type="molecule type" value="Genomic_DNA"/>
</dbReference>
<dbReference type="GO" id="GO:0008047">
    <property type="term" value="F:enzyme activator activity"/>
    <property type="evidence" value="ECO:0007669"/>
    <property type="project" value="InterPro"/>
</dbReference>
<sequence>MSKIIAIGNTLMRDDGVAIKALRIIEEPLKKLGFEVIFGGVSIEPAFLIDKDEDVIVVDAMNIGVSGGEVHAFPLENFKGISFICASEHDIDLLSMMRILKHSMKGIFIGIEIKEISFHDELSIEINKKLHFISKRIYEVCKNYEEGKKI</sequence>
<protein>
    <submittedName>
        <fullName evidence="5">HybD peptidase</fullName>
    </submittedName>
</protein>
<evidence type="ECO:0000313" key="5">
    <source>
        <dbReference type="EMBL" id="GIM29053.1"/>
    </source>
</evidence>
<keyword evidence="6" id="KW-1185">Reference proteome</keyword>
<evidence type="ECO:0000256" key="2">
    <source>
        <dbReference type="ARBA" id="ARBA00022670"/>
    </source>
</evidence>
<dbReference type="InterPro" id="IPR000671">
    <property type="entry name" value="Peptidase_A31"/>
</dbReference>
<evidence type="ECO:0000313" key="6">
    <source>
        <dbReference type="Proteomes" id="UP000679179"/>
    </source>
</evidence>
<dbReference type="Gene3D" id="3.40.50.1450">
    <property type="entry name" value="HybD-like"/>
    <property type="match status" value="1"/>
</dbReference>
<dbReference type="Proteomes" id="UP000679179">
    <property type="component" value="Unassembled WGS sequence"/>
</dbReference>
<dbReference type="CDD" id="cd00518">
    <property type="entry name" value="H2MP"/>
    <property type="match status" value="1"/>
</dbReference>
<evidence type="ECO:0000256" key="3">
    <source>
        <dbReference type="ARBA" id="ARBA00022750"/>
    </source>
</evidence>
<comment type="similarity">
    <text evidence="1">Belongs to the peptidase A31 family.</text>
</comment>
<dbReference type="PANTHER" id="PTHR30302:SF1">
    <property type="entry name" value="HYDROGENASE 2 MATURATION PROTEASE"/>
    <property type="match status" value="1"/>
</dbReference>
<keyword evidence="4" id="KW-0378">Hydrolase</keyword>
<evidence type="ECO:0000256" key="1">
    <source>
        <dbReference type="ARBA" id="ARBA00006814"/>
    </source>
</evidence>
<accession>A0A919S0J3</accession>
<organism evidence="5 6">
    <name type="scientific">Clostridium polyendosporum</name>
    <dbReference type="NCBI Taxonomy" id="69208"/>
    <lineage>
        <taxon>Bacteria</taxon>
        <taxon>Bacillati</taxon>
        <taxon>Bacillota</taxon>
        <taxon>Clostridia</taxon>
        <taxon>Eubacteriales</taxon>
        <taxon>Clostridiaceae</taxon>
        <taxon>Clostridium</taxon>
    </lineage>
</organism>